<sequence length="292" mass="32247">MTSLNAISREVYETTNTLFLCLSAAVSRPQRLSLRLPAPTPPATPTPVSDRQMAPKNGDKSKIKTEGLFARIEGHLPGDQSDAEFQTPPTLLILYKSRETFAQKTPKMETLLKVSLFLCIVCAFSAFAAPANKKVDKQTATTTGTTPAANATTDKAPTIDWGKCPQLEPKDAEKRAKAAVLETCLARHPIPANLTQETIESHQKAIAECALRTEKWFTAKGNYRYSKAENEIKAKKLPKDVESALLAHHKNCESEAKREFASKERVIDQIQLYQACMDYHITSACGIQLKDN</sequence>
<evidence type="ECO:0000313" key="3">
    <source>
        <dbReference type="Proteomes" id="UP000728032"/>
    </source>
</evidence>
<gene>
    <name evidence="2" type="ORF">ONB1V03_LOCUS6639</name>
</gene>
<dbReference type="AlphaFoldDB" id="A0A7R9LUL2"/>
<evidence type="ECO:0000313" key="2">
    <source>
        <dbReference type="EMBL" id="CAD7648203.1"/>
    </source>
</evidence>
<proteinExistence type="predicted"/>
<keyword evidence="3" id="KW-1185">Reference proteome</keyword>
<accession>A0A7R9LUL2</accession>
<dbReference type="EMBL" id="CAJPVJ010003057">
    <property type="protein sequence ID" value="CAG2167127.1"/>
    <property type="molecule type" value="Genomic_DNA"/>
</dbReference>
<dbReference type="Proteomes" id="UP000728032">
    <property type="component" value="Unassembled WGS sequence"/>
</dbReference>
<organism evidence="2">
    <name type="scientific">Oppiella nova</name>
    <dbReference type="NCBI Taxonomy" id="334625"/>
    <lineage>
        <taxon>Eukaryota</taxon>
        <taxon>Metazoa</taxon>
        <taxon>Ecdysozoa</taxon>
        <taxon>Arthropoda</taxon>
        <taxon>Chelicerata</taxon>
        <taxon>Arachnida</taxon>
        <taxon>Acari</taxon>
        <taxon>Acariformes</taxon>
        <taxon>Sarcoptiformes</taxon>
        <taxon>Oribatida</taxon>
        <taxon>Brachypylina</taxon>
        <taxon>Oppioidea</taxon>
        <taxon>Oppiidae</taxon>
        <taxon>Oppiella</taxon>
    </lineage>
</organism>
<feature type="region of interest" description="Disordered" evidence="1">
    <location>
        <begin position="34"/>
        <end position="60"/>
    </location>
</feature>
<reference evidence="2" key="1">
    <citation type="submission" date="2020-11" db="EMBL/GenBank/DDBJ databases">
        <authorList>
            <person name="Tran Van P."/>
        </authorList>
    </citation>
    <scope>NUCLEOTIDE SEQUENCE</scope>
</reference>
<name>A0A7R9LUL2_9ACAR</name>
<dbReference type="EMBL" id="OC917882">
    <property type="protein sequence ID" value="CAD7648203.1"/>
    <property type="molecule type" value="Genomic_DNA"/>
</dbReference>
<dbReference type="OrthoDB" id="6507909at2759"/>
<feature type="region of interest" description="Disordered" evidence="1">
    <location>
        <begin position="134"/>
        <end position="162"/>
    </location>
</feature>
<feature type="compositionally biased region" description="Low complexity" evidence="1">
    <location>
        <begin position="139"/>
        <end position="153"/>
    </location>
</feature>
<protein>
    <submittedName>
        <fullName evidence="2">Uncharacterized protein</fullName>
    </submittedName>
</protein>
<evidence type="ECO:0000256" key="1">
    <source>
        <dbReference type="SAM" id="MobiDB-lite"/>
    </source>
</evidence>